<gene>
    <name evidence="1" type="ORF">B_058</name>
</gene>
<sequence length="236" mass="27113">MNYHKIYEQLMTIGTDAEYTEKHHIVPKCMGGSDDPENLVELSARQHFIAHLLLVKMYPGNHKLIYAANMLTVGTSRSSARTANRRYGWLKEKALEAQKQKEFSEETRLRMRQAKLQQNRVTCPHCNTSGLVGNMNRWHFDNCKHKPGNEGKVNAFAGVMRAHKNSNVVSERGSCPHCGTESTVHYLNSHIPYCIKNPDRKTQKKREQVTCPHCNKVGDATNMKRWHFDNCKFKTS</sequence>
<dbReference type="GO" id="GO:0004519">
    <property type="term" value="F:endonuclease activity"/>
    <property type="evidence" value="ECO:0007669"/>
    <property type="project" value="UniProtKB-KW"/>
</dbReference>
<name>A0A1W5N076_9CAUD</name>
<dbReference type="InterPro" id="IPR003615">
    <property type="entry name" value="HNH_nuc"/>
</dbReference>
<proteinExistence type="predicted"/>
<organism evidence="1 2">
    <name type="scientific">Cronobacter phage vB_CsaM_leB</name>
    <dbReference type="NCBI Taxonomy" id="1885242"/>
    <lineage>
        <taxon>Viruses</taxon>
        <taxon>Duplodnaviria</taxon>
        <taxon>Heunggongvirae</taxon>
        <taxon>Uroviricota</taxon>
        <taxon>Caudoviricetes</taxon>
        <taxon>Pantevenvirales</taxon>
        <taxon>Straboviridae</taxon>
        <taxon>Pseudotevenvirus</taxon>
        <taxon>Pseudotevenvirus leb</taxon>
    </lineage>
</organism>
<dbReference type="EMBL" id="KX431559">
    <property type="protein sequence ID" value="AOG16184.1"/>
    <property type="molecule type" value="Genomic_DNA"/>
</dbReference>
<dbReference type="CDD" id="cd00085">
    <property type="entry name" value="HNHc"/>
    <property type="match status" value="1"/>
</dbReference>
<evidence type="ECO:0000313" key="2">
    <source>
        <dbReference type="Proteomes" id="UP000223496"/>
    </source>
</evidence>
<reference evidence="1 2" key="1">
    <citation type="journal article" date="2017" name="Int. J. Food Microbiol.">
        <title>Investigating the biocontrol and anti-biofilm potential of a three phage cocktail against Cronobacter sakazakii in different brands of infant formula.</title>
        <authorList>
            <person name="Endersen L."/>
            <person name="Buttimer C."/>
            <person name="Nevin E."/>
            <person name="Coffey A."/>
            <person name="Neve H."/>
            <person name="Oliveira H."/>
            <person name="Lavigne R."/>
            <person name="O'Mahony J."/>
        </authorList>
    </citation>
    <scope>NUCLEOTIDE SEQUENCE [LARGE SCALE GENOMIC DNA]</scope>
</reference>
<protein>
    <submittedName>
        <fullName evidence="1">Putative Mob-like HNH homing endonuclease</fullName>
    </submittedName>
</protein>
<keyword evidence="2" id="KW-1185">Reference proteome</keyword>
<accession>A0A1W5N076</accession>
<evidence type="ECO:0000313" key="1">
    <source>
        <dbReference type="EMBL" id="AOG16184.1"/>
    </source>
</evidence>
<dbReference type="Proteomes" id="UP000223496">
    <property type="component" value="Segment"/>
</dbReference>
<keyword evidence="1" id="KW-0540">Nuclease</keyword>
<keyword evidence="1" id="KW-0255">Endonuclease</keyword>
<keyword evidence="1" id="KW-0378">Hydrolase</keyword>